<gene>
    <name evidence="3" type="ORF">DH2020_034986</name>
</gene>
<dbReference type="Proteomes" id="UP001318860">
    <property type="component" value="Unassembled WGS sequence"/>
</dbReference>
<sequence length="400" mass="45697">MGKRKSPEKASDREKKWDKVFNALVKLSQNLQKDRHFLEDRIKSLHEVIYKMKMEQKVESVKAELLLGLKEREAFIYKHRYDDVSNKGEGSRNKALQNEVRKLKSEIVKCKLDKNIEISALLAEKNFIWNQFEKMEIDLNKEIRKKDEEVKHANEKVQLLLNREEELQMSNDKLRIDFTKMESESVQKSEEIFRLLKEIELLKSRSGSAPPLLRPCRTGAASQRGGENSTSDGGVIKVKKESDPSHTSEKSAYGAGKMDWTYAADTQHMSSGPLNLPIAHKKQSAHKSTGGKAPRKQFITKDNNLLSSAKIPPLLIFHLFHAWWVIPCTWDEQGIIEVVEQKDLEMEIMGYTFVHGMNKGSSSSSKRKAVDVITIEDSPKLFTSSFKIPKLKSSSSPKIV</sequence>
<protein>
    <submittedName>
        <fullName evidence="3">Uncharacterized protein</fullName>
    </submittedName>
</protein>
<evidence type="ECO:0000256" key="2">
    <source>
        <dbReference type="SAM" id="MobiDB-lite"/>
    </source>
</evidence>
<keyword evidence="4" id="KW-1185">Reference proteome</keyword>
<evidence type="ECO:0000313" key="4">
    <source>
        <dbReference type="Proteomes" id="UP001318860"/>
    </source>
</evidence>
<name>A0ABR0VAX5_REHGL</name>
<dbReference type="EMBL" id="JABTTQ020001388">
    <property type="protein sequence ID" value="KAK6131276.1"/>
    <property type="molecule type" value="Genomic_DNA"/>
</dbReference>
<evidence type="ECO:0000256" key="1">
    <source>
        <dbReference type="SAM" id="Coils"/>
    </source>
</evidence>
<feature type="coiled-coil region" evidence="1">
    <location>
        <begin position="86"/>
        <end position="170"/>
    </location>
</feature>
<feature type="compositionally biased region" description="Basic and acidic residues" evidence="2">
    <location>
        <begin position="238"/>
        <end position="249"/>
    </location>
</feature>
<dbReference type="PANTHER" id="PTHR35992:SF1">
    <property type="entry name" value="CYTOMATRIX PROTEIN-LIKE PROTEIN"/>
    <property type="match status" value="1"/>
</dbReference>
<organism evidence="3 4">
    <name type="scientific">Rehmannia glutinosa</name>
    <name type="common">Chinese foxglove</name>
    <dbReference type="NCBI Taxonomy" id="99300"/>
    <lineage>
        <taxon>Eukaryota</taxon>
        <taxon>Viridiplantae</taxon>
        <taxon>Streptophyta</taxon>
        <taxon>Embryophyta</taxon>
        <taxon>Tracheophyta</taxon>
        <taxon>Spermatophyta</taxon>
        <taxon>Magnoliopsida</taxon>
        <taxon>eudicotyledons</taxon>
        <taxon>Gunneridae</taxon>
        <taxon>Pentapetalae</taxon>
        <taxon>asterids</taxon>
        <taxon>lamiids</taxon>
        <taxon>Lamiales</taxon>
        <taxon>Orobanchaceae</taxon>
        <taxon>Rehmannieae</taxon>
        <taxon>Rehmannia</taxon>
    </lineage>
</organism>
<evidence type="ECO:0000313" key="3">
    <source>
        <dbReference type="EMBL" id="KAK6131276.1"/>
    </source>
</evidence>
<feature type="region of interest" description="Disordered" evidence="2">
    <location>
        <begin position="207"/>
        <end position="252"/>
    </location>
</feature>
<accession>A0ABR0VAX5</accession>
<reference evidence="3 4" key="1">
    <citation type="journal article" date="2021" name="Comput. Struct. Biotechnol. J.">
        <title>De novo genome assembly of the potent medicinal plant Rehmannia glutinosa using nanopore technology.</title>
        <authorList>
            <person name="Ma L."/>
            <person name="Dong C."/>
            <person name="Song C."/>
            <person name="Wang X."/>
            <person name="Zheng X."/>
            <person name="Niu Y."/>
            <person name="Chen S."/>
            <person name="Feng W."/>
        </authorList>
    </citation>
    <scope>NUCLEOTIDE SEQUENCE [LARGE SCALE GENOMIC DNA]</scope>
    <source>
        <strain evidence="3">DH-2019</strain>
    </source>
</reference>
<keyword evidence="1" id="KW-0175">Coiled coil</keyword>
<proteinExistence type="predicted"/>
<comment type="caution">
    <text evidence="3">The sequence shown here is derived from an EMBL/GenBank/DDBJ whole genome shotgun (WGS) entry which is preliminary data.</text>
</comment>
<dbReference type="PANTHER" id="PTHR35992">
    <property type="entry name" value="CYTOMATRIX PROTEIN-LIKE PROTEIN"/>
    <property type="match status" value="1"/>
</dbReference>